<gene>
    <name evidence="2" type="ORF">GCM10022402_38120</name>
</gene>
<keyword evidence="3" id="KW-1185">Reference proteome</keyword>
<feature type="region of interest" description="Disordered" evidence="1">
    <location>
        <begin position="177"/>
        <end position="302"/>
    </location>
</feature>
<feature type="compositionally biased region" description="Low complexity" evidence="1">
    <location>
        <begin position="287"/>
        <end position="302"/>
    </location>
</feature>
<reference evidence="3" key="1">
    <citation type="journal article" date="2019" name="Int. J. Syst. Evol. Microbiol.">
        <title>The Global Catalogue of Microorganisms (GCM) 10K type strain sequencing project: providing services to taxonomists for standard genome sequencing and annotation.</title>
        <authorList>
            <consortium name="The Broad Institute Genomics Platform"/>
            <consortium name="The Broad Institute Genome Sequencing Center for Infectious Disease"/>
            <person name="Wu L."/>
            <person name="Ma J."/>
        </authorList>
    </citation>
    <scope>NUCLEOTIDE SEQUENCE [LARGE SCALE GENOMIC DNA]</scope>
    <source>
        <strain evidence="3">JCM 17137</strain>
    </source>
</reference>
<feature type="compositionally biased region" description="Basic and acidic residues" evidence="1">
    <location>
        <begin position="218"/>
        <end position="229"/>
    </location>
</feature>
<accession>A0ABP7G699</accession>
<dbReference type="EMBL" id="BAABDD010000022">
    <property type="protein sequence ID" value="GAA3755996.1"/>
    <property type="molecule type" value="Genomic_DNA"/>
</dbReference>
<protein>
    <submittedName>
        <fullName evidence="2">Uncharacterized protein</fullName>
    </submittedName>
</protein>
<evidence type="ECO:0000313" key="3">
    <source>
        <dbReference type="Proteomes" id="UP001500908"/>
    </source>
</evidence>
<evidence type="ECO:0000256" key="1">
    <source>
        <dbReference type="SAM" id="MobiDB-lite"/>
    </source>
</evidence>
<feature type="compositionally biased region" description="Low complexity" evidence="1">
    <location>
        <begin position="230"/>
        <end position="246"/>
    </location>
</feature>
<evidence type="ECO:0000313" key="2">
    <source>
        <dbReference type="EMBL" id="GAA3755996.1"/>
    </source>
</evidence>
<organism evidence="2 3">
    <name type="scientific">Salinactinospora qingdaonensis</name>
    <dbReference type="NCBI Taxonomy" id="702744"/>
    <lineage>
        <taxon>Bacteria</taxon>
        <taxon>Bacillati</taxon>
        <taxon>Actinomycetota</taxon>
        <taxon>Actinomycetes</taxon>
        <taxon>Streptosporangiales</taxon>
        <taxon>Nocardiopsidaceae</taxon>
        <taxon>Salinactinospora</taxon>
    </lineage>
</organism>
<dbReference type="Proteomes" id="UP001500908">
    <property type="component" value="Unassembled WGS sequence"/>
</dbReference>
<comment type="caution">
    <text evidence="2">The sequence shown here is derived from an EMBL/GenBank/DDBJ whole genome shotgun (WGS) entry which is preliminary data.</text>
</comment>
<name>A0ABP7G699_9ACTN</name>
<proteinExistence type="predicted"/>
<dbReference type="RefSeq" id="WP_344974117.1">
    <property type="nucleotide sequence ID" value="NZ_BAABDD010000022.1"/>
</dbReference>
<sequence>MSVVVLIAAKAVTYVSCKGVTMVFASRQQRERPAGAARGSLAPTVLRLLTLGGIAAAGWLLGGAGSALAEDAPLEPATVALGQAVDAAAEGATSASPVGGAVDSALKGDSAAVVTSVADEADEAVSDTVEAGRGISSHADRSLQAGTAALTEGVSRGLAGSTEGVASGVRQTVDNASTGDAISGITGAESAGSDRSAPTSNGDAAEAPQTESAPAESRGAERAGADREVSSAGAASADTSTEGAADVPAPEDVPTFNIVASGKETSAGRVDLAGEETPASAPLWPHSSESSATTSSVSSVSVPGATPPAFLASRIDSLRPVAHRVSLPAAPAFVARYAADDPSFSPD</sequence>